<dbReference type="AlphaFoldDB" id="A0A2S0VQ80"/>
<feature type="domain" description="GH16" evidence="6">
    <location>
        <begin position="36"/>
        <end position="305"/>
    </location>
</feature>
<gene>
    <name evidence="7" type="ORF">C2869_07230</name>
</gene>
<evidence type="ECO:0000256" key="4">
    <source>
        <dbReference type="ARBA" id="ARBA00023295"/>
    </source>
</evidence>
<evidence type="ECO:0000256" key="2">
    <source>
        <dbReference type="ARBA" id="ARBA00022729"/>
    </source>
</evidence>
<dbReference type="PANTHER" id="PTHR10963">
    <property type="entry name" value="GLYCOSYL HYDROLASE-RELATED"/>
    <property type="match status" value="1"/>
</dbReference>
<sequence>MTLNNTLLSGVAASTLLLSGCFTTTNDSTKNTESKPDWHSEPIPATLDKNQSWQLIEEFSDSFNYQGKSAEFTQNWQDKYMSGWRGPGLTEWSTNNSNIANGNLVLSASRKPNSNRVNTGIVTSKQPVTYPVFIEAKIKVANQVLSSNIWLLSNDSKREMDILEIYGSDRPDHEYFALRASTNYHVFIRDPETNDIIKDLHTPKKFTLPNNEPYRLDYHTFGAYWRDAWTVDFYIDGKLVRELRRKDINDPENLGLDRPMHIIFDIEDHDWRSKKGHVATDEELADETKNKMYVDWVRVYKPVDV</sequence>
<accession>A0A2S0VQ80</accession>
<evidence type="ECO:0000313" key="7">
    <source>
        <dbReference type="EMBL" id="AWB66240.1"/>
    </source>
</evidence>
<organism evidence="7 8">
    <name type="scientific">Saccharobesus litoralis</name>
    <dbReference type="NCBI Taxonomy" id="2172099"/>
    <lineage>
        <taxon>Bacteria</taxon>
        <taxon>Pseudomonadati</taxon>
        <taxon>Pseudomonadota</taxon>
        <taxon>Gammaproteobacteria</taxon>
        <taxon>Alteromonadales</taxon>
        <taxon>Alteromonadaceae</taxon>
        <taxon>Saccharobesus</taxon>
    </lineage>
</organism>
<dbReference type="PIRSF" id="PIRSF001097">
    <property type="entry name" value="Agarase"/>
    <property type="match status" value="1"/>
</dbReference>
<feature type="active site" description="Proton donor" evidence="5">
    <location>
        <position position="164"/>
    </location>
</feature>
<keyword evidence="2" id="KW-0732">Signal</keyword>
<dbReference type="RefSeq" id="WP_108602311.1">
    <property type="nucleotide sequence ID" value="NZ_CP026604.1"/>
</dbReference>
<dbReference type="InterPro" id="IPR000757">
    <property type="entry name" value="Beta-glucanase-like"/>
</dbReference>
<dbReference type="SUPFAM" id="SSF49899">
    <property type="entry name" value="Concanavalin A-like lectins/glucanases"/>
    <property type="match status" value="1"/>
</dbReference>
<dbReference type="PANTHER" id="PTHR10963:SF55">
    <property type="entry name" value="GLYCOSIDE HYDROLASE FAMILY 16 PROTEIN"/>
    <property type="match status" value="1"/>
</dbReference>
<comment type="similarity">
    <text evidence="1">Belongs to the glycosyl hydrolase 16 family.</text>
</comment>
<keyword evidence="8" id="KW-1185">Reference proteome</keyword>
<dbReference type="InterPro" id="IPR016287">
    <property type="entry name" value="Beta_agarase"/>
</dbReference>
<dbReference type="InterPro" id="IPR013320">
    <property type="entry name" value="ConA-like_dom_sf"/>
</dbReference>
<dbReference type="CDD" id="cd02178">
    <property type="entry name" value="GH16_beta_agarase"/>
    <property type="match status" value="1"/>
</dbReference>
<evidence type="ECO:0000256" key="3">
    <source>
        <dbReference type="ARBA" id="ARBA00022801"/>
    </source>
</evidence>
<dbReference type="EMBL" id="CP026604">
    <property type="protein sequence ID" value="AWB66240.1"/>
    <property type="molecule type" value="Genomic_DNA"/>
</dbReference>
<proteinExistence type="inferred from homology"/>
<feature type="active site" description="Nucleophile" evidence="5">
    <location>
        <position position="159"/>
    </location>
</feature>
<keyword evidence="3" id="KW-0378">Hydrolase</keyword>
<dbReference type="KEGG" id="cate:C2869_07230"/>
<dbReference type="GO" id="GO:0005975">
    <property type="term" value="P:carbohydrate metabolic process"/>
    <property type="evidence" value="ECO:0007669"/>
    <property type="project" value="InterPro"/>
</dbReference>
<dbReference type="Pfam" id="PF00722">
    <property type="entry name" value="Glyco_hydro_16"/>
    <property type="match status" value="1"/>
</dbReference>
<dbReference type="GO" id="GO:0033916">
    <property type="term" value="F:beta-agarase activity"/>
    <property type="evidence" value="ECO:0007669"/>
    <property type="project" value="InterPro"/>
</dbReference>
<evidence type="ECO:0000256" key="1">
    <source>
        <dbReference type="ARBA" id="ARBA00006865"/>
    </source>
</evidence>
<evidence type="ECO:0000256" key="5">
    <source>
        <dbReference type="PIRSR" id="PIRSR001097-50"/>
    </source>
</evidence>
<protein>
    <recommendedName>
        <fullName evidence="6">GH16 domain-containing protein</fullName>
    </recommendedName>
</protein>
<dbReference type="PROSITE" id="PS51762">
    <property type="entry name" value="GH16_2"/>
    <property type="match status" value="1"/>
</dbReference>
<evidence type="ECO:0000259" key="6">
    <source>
        <dbReference type="PROSITE" id="PS51762"/>
    </source>
</evidence>
<dbReference type="Proteomes" id="UP000244441">
    <property type="component" value="Chromosome"/>
</dbReference>
<dbReference type="Gene3D" id="2.60.120.200">
    <property type="match status" value="1"/>
</dbReference>
<name>A0A2S0VQ80_9ALTE</name>
<evidence type="ECO:0000313" key="8">
    <source>
        <dbReference type="Proteomes" id="UP000244441"/>
    </source>
</evidence>
<dbReference type="InterPro" id="IPR050546">
    <property type="entry name" value="Glycosyl_Hydrlase_16"/>
</dbReference>
<dbReference type="OrthoDB" id="9809583at2"/>
<reference evidence="7 8" key="1">
    <citation type="submission" date="2018-01" db="EMBL/GenBank/DDBJ databases">
        <title>Genome sequence of a Cantenovulum-like bacteria.</title>
        <authorList>
            <person name="Tan W.R."/>
            <person name="Lau N.-S."/>
            <person name="Go F."/>
            <person name="Amirul A.-A.A."/>
        </authorList>
    </citation>
    <scope>NUCLEOTIDE SEQUENCE [LARGE SCALE GENOMIC DNA]</scope>
    <source>
        <strain evidence="7 8">CCB-QB4</strain>
    </source>
</reference>
<keyword evidence="4" id="KW-0326">Glycosidase</keyword>